<dbReference type="InterPro" id="IPR002397">
    <property type="entry name" value="Cyt_P450_B"/>
</dbReference>
<dbReference type="PRINTS" id="PR00385">
    <property type="entry name" value="P450"/>
</dbReference>
<evidence type="ECO:0000313" key="4">
    <source>
        <dbReference type="Proteomes" id="UP001597182"/>
    </source>
</evidence>
<comment type="similarity">
    <text evidence="1 2">Belongs to the cytochrome P450 family.</text>
</comment>
<dbReference type="CDD" id="cd11030">
    <property type="entry name" value="CYP105-like"/>
    <property type="match status" value="1"/>
</dbReference>
<dbReference type="GO" id="GO:0016491">
    <property type="term" value="F:oxidoreductase activity"/>
    <property type="evidence" value="ECO:0007669"/>
    <property type="project" value="UniProtKB-KW"/>
</dbReference>
<dbReference type="InterPro" id="IPR036396">
    <property type="entry name" value="Cyt_P450_sf"/>
</dbReference>
<keyword evidence="2 3" id="KW-0560">Oxidoreductase</keyword>
<keyword evidence="4" id="KW-1185">Reference proteome</keyword>
<evidence type="ECO:0000313" key="3">
    <source>
        <dbReference type="EMBL" id="MFD1232854.1"/>
    </source>
</evidence>
<dbReference type="EMBL" id="JBHTMB010000042">
    <property type="protein sequence ID" value="MFD1232854.1"/>
    <property type="molecule type" value="Genomic_DNA"/>
</dbReference>
<keyword evidence="2" id="KW-0408">Iron</keyword>
<dbReference type="SUPFAM" id="SSF48264">
    <property type="entry name" value="Cytochrome P450"/>
    <property type="match status" value="1"/>
</dbReference>
<keyword evidence="2" id="KW-0349">Heme</keyword>
<evidence type="ECO:0000256" key="1">
    <source>
        <dbReference type="ARBA" id="ARBA00010617"/>
    </source>
</evidence>
<dbReference type="InterPro" id="IPR017972">
    <property type="entry name" value="Cyt_P450_CS"/>
</dbReference>
<dbReference type="PRINTS" id="PR00359">
    <property type="entry name" value="BP450"/>
</dbReference>
<dbReference type="Proteomes" id="UP001597182">
    <property type="component" value="Unassembled WGS sequence"/>
</dbReference>
<dbReference type="PROSITE" id="PS00086">
    <property type="entry name" value="CYTOCHROME_P450"/>
    <property type="match status" value="1"/>
</dbReference>
<evidence type="ECO:0000256" key="2">
    <source>
        <dbReference type="RuleBase" id="RU000461"/>
    </source>
</evidence>
<keyword evidence="2" id="KW-0503">Monooxygenase</keyword>
<organism evidence="3 4">
    <name type="scientific">Pseudonocardia benzenivorans</name>
    <dbReference type="NCBI Taxonomy" id="228005"/>
    <lineage>
        <taxon>Bacteria</taxon>
        <taxon>Bacillati</taxon>
        <taxon>Actinomycetota</taxon>
        <taxon>Actinomycetes</taxon>
        <taxon>Pseudonocardiales</taxon>
        <taxon>Pseudonocardiaceae</taxon>
        <taxon>Pseudonocardia</taxon>
    </lineage>
</organism>
<dbReference type="Gene3D" id="1.10.630.10">
    <property type="entry name" value="Cytochrome P450"/>
    <property type="match status" value="1"/>
</dbReference>
<dbReference type="Pfam" id="PF00067">
    <property type="entry name" value="p450"/>
    <property type="match status" value="2"/>
</dbReference>
<proteinExistence type="inferred from homology"/>
<sequence>MSIVEGVRRKVLGLVVPLYLRWRNRRGSGAVDFTRILPEPALVPLRRTGIDPVPELAEQREREPVAELPAAYGIRAWLVTGYEESKAVLAAADAFSNDFTHLVGRLGITAEQDPGGLGFADPPDHTRLRKFLTPEFTVRRLRRLAPRIEAIVQGQLDVMEKTVAEGGQADLARDFALPIPSLAICELLGIRYEDRGDFERLSTARFDLLGGFTGSFGAMSESVGYLMDVVAKERRDPGEGLLGMLLREHGDEIDDREAAGIADGLLTGGLETTTSMLALGGLVVMRDEALRASLLSDDAAPDKLVEELLRIITPVQVAFPRFARVETTVGGKTILPGDVVVCSLSAADRDPRIGDGLDRVDLDRMVPPHLAFGHGIHRCVGAELARMELRTAYPALVRRFPRIRPAVPESELPFRELSFVYGVDALPVELD</sequence>
<gene>
    <name evidence="3" type="ORF">ACFQ34_06115</name>
</gene>
<dbReference type="PANTHER" id="PTHR46696:SF6">
    <property type="entry name" value="P450, PUTATIVE (EUROFUNG)-RELATED"/>
    <property type="match status" value="1"/>
</dbReference>
<name>A0ABW3VCL8_9PSEU</name>
<reference evidence="4" key="1">
    <citation type="journal article" date="2019" name="Int. J. Syst. Evol. Microbiol.">
        <title>The Global Catalogue of Microorganisms (GCM) 10K type strain sequencing project: providing services to taxonomists for standard genome sequencing and annotation.</title>
        <authorList>
            <consortium name="The Broad Institute Genomics Platform"/>
            <consortium name="The Broad Institute Genome Sequencing Center for Infectious Disease"/>
            <person name="Wu L."/>
            <person name="Ma J."/>
        </authorList>
    </citation>
    <scope>NUCLEOTIDE SEQUENCE [LARGE SCALE GENOMIC DNA]</scope>
    <source>
        <strain evidence="4">CCUG 49018</strain>
    </source>
</reference>
<dbReference type="PANTHER" id="PTHR46696">
    <property type="entry name" value="P450, PUTATIVE (EUROFUNG)-RELATED"/>
    <property type="match status" value="1"/>
</dbReference>
<dbReference type="RefSeq" id="WP_339122302.1">
    <property type="nucleotide sequence ID" value="NZ_BAABKS010000079.1"/>
</dbReference>
<protein>
    <submittedName>
        <fullName evidence="3">Cytochrome P450</fullName>
        <ecNumber evidence="3">1.14.-.-</ecNumber>
    </submittedName>
</protein>
<comment type="caution">
    <text evidence="3">The sequence shown here is derived from an EMBL/GenBank/DDBJ whole genome shotgun (WGS) entry which is preliminary data.</text>
</comment>
<dbReference type="EC" id="1.14.-.-" evidence="3"/>
<keyword evidence="2" id="KW-0479">Metal-binding</keyword>
<dbReference type="InterPro" id="IPR001128">
    <property type="entry name" value="Cyt_P450"/>
</dbReference>
<accession>A0ABW3VCL8</accession>